<comment type="caution">
    <text evidence="1">The sequence shown here is derived from an EMBL/GenBank/DDBJ whole genome shotgun (WGS) entry which is preliminary data.</text>
</comment>
<gene>
    <name evidence="1" type="ORF">GMST_05080</name>
</gene>
<proteinExistence type="predicted"/>
<reference evidence="2" key="1">
    <citation type="submission" date="2020-06" db="EMBL/GenBank/DDBJ databases">
        <title>Draft genomic sequence of Geomonas sp. Red330.</title>
        <authorList>
            <person name="Itoh H."/>
            <person name="Zhenxing X."/>
            <person name="Ushijima N."/>
            <person name="Masuda Y."/>
            <person name="Shiratori Y."/>
            <person name="Senoo K."/>
        </authorList>
    </citation>
    <scope>NUCLEOTIDE SEQUENCE [LARGE SCALE GENOMIC DNA]</scope>
    <source>
        <strain evidence="2">Red330</strain>
    </source>
</reference>
<organism evidence="1 2">
    <name type="scientific">Geomonas silvestris</name>
    <dbReference type="NCBI Taxonomy" id="2740184"/>
    <lineage>
        <taxon>Bacteria</taxon>
        <taxon>Pseudomonadati</taxon>
        <taxon>Thermodesulfobacteriota</taxon>
        <taxon>Desulfuromonadia</taxon>
        <taxon>Geobacterales</taxon>
        <taxon>Geobacteraceae</taxon>
        <taxon>Geomonas</taxon>
    </lineage>
</organism>
<keyword evidence="2" id="KW-1185">Reference proteome</keyword>
<dbReference type="Proteomes" id="UP000556026">
    <property type="component" value="Unassembled WGS sequence"/>
</dbReference>
<evidence type="ECO:0000313" key="1">
    <source>
        <dbReference type="EMBL" id="GFO58183.1"/>
    </source>
</evidence>
<dbReference type="AlphaFoldDB" id="A0A6V8MED1"/>
<evidence type="ECO:0000313" key="2">
    <source>
        <dbReference type="Proteomes" id="UP000556026"/>
    </source>
</evidence>
<name>A0A6V8MED1_9BACT</name>
<protein>
    <submittedName>
        <fullName evidence="1">Uncharacterized protein</fullName>
    </submittedName>
</protein>
<sequence length="158" mass="18596">MALIDQKNPHDNWFEALGLWNRLANWSHYRTSELEFKHQLKSMLIYLWNEKDWLVAQYPSRKVEIENNISESNHLSIVGDLANTVKHRRLSRKARSDAAQTDFFGRVTVNRGQERRLYFILLGNGQCEEIMSILRKALDELTELRHLLMSDVKDVDQG</sequence>
<dbReference type="RefSeq" id="WP_183353030.1">
    <property type="nucleotide sequence ID" value="NZ_BLXX01000001.1"/>
</dbReference>
<dbReference type="EMBL" id="BLXX01000001">
    <property type="protein sequence ID" value="GFO58183.1"/>
    <property type="molecule type" value="Genomic_DNA"/>
</dbReference>
<accession>A0A6V8MED1</accession>